<name>A0ABN1P333_9ACTN</name>
<comment type="caution">
    <text evidence="2">The sequence shown here is derived from an EMBL/GenBank/DDBJ whole genome shotgun (WGS) entry which is preliminary data.</text>
</comment>
<evidence type="ECO:0000313" key="2">
    <source>
        <dbReference type="EMBL" id="GAA0921844.1"/>
    </source>
</evidence>
<dbReference type="Proteomes" id="UP001501005">
    <property type="component" value="Unassembled WGS sequence"/>
</dbReference>
<protein>
    <submittedName>
        <fullName evidence="2">Uncharacterized protein</fullName>
    </submittedName>
</protein>
<evidence type="ECO:0000313" key="3">
    <source>
        <dbReference type="Proteomes" id="UP001501005"/>
    </source>
</evidence>
<evidence type="ECO:0000256" key="1">
    <source>
        <dbReference type="SAM" id="MobiDB-lite"/>
    </source>
</evidence>
<organism evidence="2 3">
    <name type="scientific">Streptomyces thermoalcalitolerans</name>
    <dbReference type="NCBI Taxonomy" id="65605"/>
    <lineage>
        <taxon>Bacteria</taxon>
        <taxon>Bacillati</taxon>
        <taxon>Actinomycetota</taxon>
        <taxon>Actinomycetes</taxon>
        <taxon>Kitasatosporales</taxon>
        <taxon>Streptomycetaceae</taxon>
        <taxon>Streptomyces</taxon>
    </lineage>
</organism>
<feature type="region of interest" description="Disordered" evidence="1">
    <location>
        <begin position="33"/>
        <end position="85"/>
    </location>
</feature>
<keyword evidence="3" id="KW-1185">Reference proteome</keyword>
<gene>
    <name evidence="2" type="ORF">GCM10009549_41180</name>
</gene>
<accession>A0ABN1P333</accession>
<dbReference type="EMBL" id="BAAAHG010000038">
    <property type="protein sequence ID" value="GAA0921844.1"/>
    <property type="molecule type" value="Genomic_DNA"/>
</dbReference>
<reference evidence="2 3" key="1">
    <citation type="journal article" date="2019" name="Int. J. Syst. Evol. Microbiol.">
        <title>The Global Catalogue of Microorganisms (GCM) 10K type strain sequencing project: providing services to taxonomists for standard genome sequencing and annotation.</title>
        <authorList>
            <consortium name="The Broad Institute Genomics Platform"/>
            <consortium name="The Broad Institute Genome Sequencing Center for Infectious Disease"/>
            <person name="Wu L."/>
            <person name="Ma J."/>
        </authorList>
    </citation>
    <scope>NUCLEOTIDE SEQUENCE [LARGE SCALE GENOMIC DNA]</scope>
    <source>
        <strain evidence="2 3">JCM 10673</strain>
    </source>
</reference>
<proteinExistence type="predicted"/>
<sequence>MVEDGGEMRERVVAPLRLLPAPEQIVGVRHRVGTATGPTDPFESTGPAGTQGVWVGHGVILPGARGSASPEDPYSGSEPGIRKGT</sequence>